<dbReference type="SMART" id="SM00320">
    <property type="entry name" value="WD40"/>
    <property type="match status" value="3"/>
</dbReference>
<keyword evidence="4 8" id="KW-0472">Membrane</keyword>
<accession>A0A2U1J0W9</accession>
<protein>
    <submittedName>
        <fullName evidence="9">Uncharacterized protein</fullName>
    </submittedName>
</protein>
<evidence type="ECO:0000256" key="8">
    <source>
        <dbReference type="SAM" id="Phobius"/>
    </source>
</evidence>
<feature type="transmembrane region" description="Helical" evidence="8">
    <location>
        <begin position="181"/>
        <end position="201"/>
    </location>
</feature>
<dbReference type="PROSITE" id="PS50082">
    <property type="entry name" value="WD_REPEATS_2"/>
    <property type="match status" value="1"/>
</dbReference>
<organism evidence="9 10">
    <name type="scientific">Smittium angustum</name>
    <dbReference type="NCBI Taxonomy" id="133377"/>
    <lineage>
        <taxon>Eukaryota</taxon>
        <taxon>Fungi</taxon>
        <taxon>Fungi incertae sedis</taxon>
        <taxon>Zoopagomycota</taxon>
        <taxon>Kickxellomycotina</taxon>
        <taxon>Harpellomycetes</taxon>
        <taxon>Harpellales</taxon>
        <taxon>Legeriomycetaceae</taxon>
        <taxon>Smittium</taxon>
    </lineage>
</organism>
<proteinExistence type="predicted"/>
<gene>
    <name evidence="9" type="ORF">BB558_005285</name>
</gene>
<reference evidence="9 10" key="1">
    <citation type="journal article" date="2018" name="MBio">
        <title>Comparative Genomics Reveals the Core Gene Toolbox for the Fungus-Insect Symbiosis.</title>
        <authorList>
            <person name="Wang Y."/>
            <person name="Stata M."/>
            <person name="Wang W."/>
            <person name="Stajich J.E."/>
            <person name="White M.M."/>
            <person name="Moncalvo J.M."/>
        </authorList>
    </citation>
    <scope>NUCLEOTIDE SEQUENCE [LARGE SCALE GENOMIC DNA]</scope>
    <source>
        <strain evidence="9 10">AUS-126-30</strain>
    </source>
</reference>
<feature type="compositionally biased region" description="Basic and acidic residues" evidence="7">
    <location>
        <begin position="1"/>
        <end position="16"/>
    </location>
</feature>
<dbReference type="SUPFAM" id="SSF103473">
    <property type="entry name" value="MFS general substrate transporter"/>
    <property type="match status" value="1"/>
</dbReference>
<comment type="subcellular location">
    <subcellularLocation>
        <location evidence="1">Membrane</location>
        <topology evidence="1">Multi-pass membrane protein</topology>
    </subcellularLocation>
</comment>
<evidence type="ECO:0000256" key="1">
    <source>
        <dbReference type="ARBA" id="ARBA00004141"/>
    </source>
</evidence>
<dbReference type="Pfam" id="PF00400">
    <property type="entry name" value="WD40"/>
    <property type="match status" value="1"/>
</dbReference>
<evidence type="ECO:0000256" key="5">
    <source>
        <dbReference type="PROSITE-ProRule" id="PRU00221"/>
    </source>
</evidence>
<dbReference type="InterPro" id="IPR001680">
    <property type="entry name" value="WD40_rpt"/>
</dbReference>
<dbReference type="GO" id="GO:0015031">
    <property type="term" value="P:protein transport"/>
    <property type="evidence" value="ECO:0007669"/>
    <property type="project" value="InterPro"/>
</dbReference>
<evidence type="ECO:0000256" key="2">
    <source>
        <dbReference type="ARBA" id="ARBA00022692"/>
    </source>
</evidence>
<dbReference type="Proteomes" id="UP000245591">
    <property type="component" value="Unassembled WGS sequence"/>
</dbReference>
<keyword evidence="3 8" id="KW-1133">Transmembrane helix</keyword>
<keyword evidence="5" id="KW-0853">WD repeat</keyword>
<dbReference type="Gene3D" id="2.130.10.10">
    <property type="entry name" value="YVTN repeat-like/Quinoprotein amine dehydrogenase"/>
    <property type="match status" value="1"/>
</dbReference>
<dbReference type="InterPro" id="IPR036322">
    <property type="entry name" value="WD40_repeat_dom_sf"/>
</dbReference>
<evidence type="ECO:0000256" key="3">
    <source>
        <dbReference type="ARBA" id="ARBA00022989"/>
    </source>
</evidence>
<feature type="coiled-coil region" evidence="6">
    <location>
        <begin position="105"/>
        <end position="139"/>
    </location>
</feature>
<dbReference type="InterPro" id="IPR015943">
    <property type="entry name" value="WD40/YVTN_repeat-like_dom_sf"/>
</dbReference>
<evidence type="ECO:0000313" key="9">
    <source>
        <dbReference type="EMBL" id="PVZ98704.1"/>
    </source>
</evidence>
<dbReference type="EMBL" id="MBFU01000518">
    <property type="protein sequence ID" value="PVZ98704.1"/>
    <property type="molecule type" value="Genomic_DNA"/>
</dbReference>
<feature type="repeat" description="WD" evidence="5">
    <location>
        <begin position="371"/>
        <end position="400"/>
    </location>
</feature>
<feature type="transmembrane region" description="Helical" evidence="8">
    <location>
        <begin position="288"/>
        <end position="312"/>
    </location>
</feature>
<dbReference type="AlphaFoldDB" id="A0A2U1J0W9"/>
<keyword evidence="2 8" id="KW-0812">Transmembrane</keyword>
<keyword evidence="10" id="KW-1185">Reference proteome</keyword>
<evidence type="ECO:0000313" key="10">
    <source>
        <dbReference type="Proteomes" id="UP000245591"/>
    </source>
</evidence>
<feature type="transmembrane region" description="Helical" evidence="8">
    <location>
        <begin position="213"/>
        <end position="232"/>
    </location>
</feature>
<sequence length="597" mass="68552">MNRKESNPFADPHDNPFDENNGYKFTTVEMDDPEDSPSYLNQKYEQNSFISNSRDASSNNYLGKNIDTPIYSSAKKEQFTLDQSPSSNTKITNPEDFESILLRRERELNERQKNLEAQARVLEEERLEQQRESERLRTMAIPSGFRPANNFPPLFPLIYHNIDAEIPVHDRKAVRNIFREWLSLVVILIFNFITCTILMVSSPSNLTGASSGFISSLIYVITITPSSFFLWYRPVYNAYMKDSAIFYSIFFIFNGCHLLFDLYMFIGFLSTGSGGLINFIAVLAAGKVLASVFCGITTVLWFLHGLLSLFLFKKTHSYYKNRGHSFAEAKQQAYVGFATSNAGQAADPFEPDYPEFIEVFLDDEFASICRFNKYGNMFVSGKMDGYIYIWDFYSLNIIRKLRYNNYPITGISWSDTSEYLITTNNAGECVLWDLKTDKCEVLVTCVKILSGPPELLMDIAVHPFRPVLVSVSISGYLYIWTRTPQQNWSAFTRNFEELDRNIDYEEPENEFDLYDEWFPKKDTNLNSSDKRAMNANSEGKVTSNSLEESGKSNKDGSNFNDVEVDVVTVEPLYGLEFGSKPDTHFFYPPIHFEEDSL</sequence>
<dbReference type="SUPFAM" id="SSF50978">
    <property type="entry name" value="WD40 repeat-like"/>
    <property type="match status" value="1"/>
</dbReference>
<feature type="region of interest" description="Disordered" evidence="7">
    <location>
        <begin position="528"/>
        <end position="559"/>
    </location>
</feature>
<feature type="compositionally biased region" description="Polar residues" evidence="7">
    <location>
        <begin position="534"/>
        <end position="547"/>
    </location>
</feature>
<keyword evidence="6" id="KW-0175">Coiled coil</keyword>
<feature type="transmembrane region" description="Helical" evidence="8">
    <location>
        <begin position="244"/>
        <end position="268"/>
    </location>
</feature>
<dbReference type="Pfam" id="PF04144">
    <property type="entry name" value="SCAMP"/>
    <property type="match status" value="1"/>
</dbReference>
<name>A0A2U1J0W9_SMIAN</name>
<feature type="region of interest" description="Disordered" evidence="7">
    <location>
        <begin position="1"/>
        <end position="40"/>
    </location>
</feature>
<evidence type="ECO:0000256" key="6">
    <source>
        <dbReference type="SAM" id="Coils"/>
    </source>
</evidence>
<dbReference type="GO" id="GO:0032588">
    <property type="term" value="C:trans-Golgi network membrane"/>
    <property type="evidence" value="ECO:0007669"/>
    <property type="project" value="TreeGrafter"/>
</dbReference>
<dbReference type="PANTHER" id="PTHR10687:SF90">
    <property type="entry name" value="SECRETORY CARRIER MEMBRANE PROTEIN"/>
    <property type="match status" value="1"/>
</dbReference>
<evidence type="ECO:0000256" key="4">
    <source>
        <dbReference type="ARBA" id="ARBA00023136"/>
    </source>
</evidence>
<evidence type="ECO:0000256" key="7">
    <source>
        <dbReference type="SAM" id="MobiDB-lite"/>
    </source>
</evidence>
<dbReference type="GO" id="GO:0055038">
    <property type="term" value="C:recycling endosome membrane"/>
    <property type="evidence" value="ECO:0007669"/>
    <property type="project" value="TreeGrafter"/>
</dbReference>
<dbReference type="PANTHER" id="PTHR10687">
    <property type="entry name" value="SECRETORY CARRIER-ASSOCIATED MEMBRANE PROTEIN SCAMP"/>
    <property type="match status" value="1"/>
</dbReference>
<dbReference type="InterPro" id="IPR036259">
    <property type="entry name" value="MFS_trans_sf"/>
</dbReference>
<dbReference type="InterPro" id="IPR007273">
    <property type="entry name" value="SCAMP"/>
</dbReference>
<comment type="caution">
    <text evidence="9">The sequence shown here is derived from an EMBL/GenBank/DDBJ whole genome shotgun (WGS) entry which is preliminary data.</text>
</comment>